<proteinExistence type="predicted"/>
<feature type="transmembrane region" description="Helical" evidence="8">
    <location>
        <begin position="72"/>
        <end position="93"/>
    </location>
</feature>
<dbReference type="GO" id="GO:0019957">
    <property type="term" value="F:C-C chemokine binding"/>
    <property type="evidence" value="ECO:0007669"/>
    <property type="project" value="TreeGrafter"/>
</dbReference>
<evidence type="ECO:0000256" key="3">
    <source>
        <dbReference type="ARBA" id="ARBA00022989"/>
    </source>
</evidence>
<evidence type="ECO:0000313" key="10">
    <source>
        <dbReference type="EMBL" id="CDQ89220.1"/>
    </source>
</evidence>
<evidence type="ECO:0000259" key="9">
    <source>
        <dbReference type="PROSITE" id="PS50262"/>
    </source>
</evidence>
<reference evidence="10" key="1">
    <citation type="journal article" date="2014" name="Nat. Commun.">
        <title>The rainbow trout genome provides novel insights into evolution after whole-genome duplication in vertebrates.</title>
        <authorList>
            <person name="Berthelot C."/>
            <person name="Brunet F."/>
            <person name="Chalopin D."/>
            <person name="Juanchich A."/>
            <person name="Bernard M."/>
            <person name="Noel B."/>
            <person name="Bento P."/>
            <person name="Da Silva C."/>
            <person name="Labadie K."/>
            <person name="Alberti A."/>
            <person name="Aury J.M."/>
            <person name="Louis A."/>
            <person name="Dehais P."/>
            <person name="Bardou P."/>
            <person name="Montfort J."/>
            <person name="Klopp C."/>
            <person name="Cabau C."/>
            <person name="Gaspin C."/>
            <person name="Thorgaard G.H."/>
            <person name="Boussaha M."/>
            <person name="Quillet E."/>
            <person name="Guyomard R."/>
            <person name="Galiana D."/>
            <person name="Bobe J."/>
            <person name="Volff J.N."/>
            <person name="Genet C."/>
            <person name="Wincker P."/>
            <person name="Jaillon O."/>
            <person name="Roest Crollius H."/>
            <person name="Guiguen Y."/>
        </authorList>
    </citation>
    <scope>NUCLEOTIDE SEQUENCE [LARGE SCALE GENOMIC DNA]</scope>
</reference>
<dbReference type="STRING" id="8022.A0A060YJD9"/>
<evidence type="ECO:0000256" key="5">
    <source>
        <dbReference type="ARBA" id="ARBA00023136"/>
    </source>
</evidence>
<evidence type="ECO:0000256" key="2">
    <source>
        <dbReference type="ARBA" id="ARBA00022692"/>
    </source>
</evidence>
<dbReference type="PROSITE" id="PS50262">
    <property type="entry name" value="G_PROTEIN_RECEP_F1_2"/>
    <property type="match status" value="1"/>
</dbReference>
<dbReference type="AlphaFoldDB" id="A0A060YJD9"/>
<dbReference type="Pfam" id="PF00001">
    <property type="entry name" value="7tm_1"/>
    <property type="match status" value="1"/>
</dbReference>
<evidence type="ECO:0000256" key="6">
    <source>
        <dbReference type="ARBA" id="ARBA00023170"/>
    </source>
</evidence>
<dbReference type="PaxDb" id="8022-A0A060YJD9"/>
<dbReference type="GO" id="GO:0007204">
    <property type="term" value="P:positive regulation of cytosolic calcium ion concentration"/>
    <property type="evidence" value="ECO:0007669"/>
    <property type="project" value="TreeGrafter"/>
</dbReference>
<sequence>MVNETSSVNDSNYTDEDYGDKQLILLCDEVGGLEEVTAGCFLVIFLLSVTGNGLLLVALCRYEDLRRVTNMFILNLLISDLLFTLTLPFWAVYQLSHWMFGDLVGMTNPDF</sequence>
<dbReference type="GO" id="GO:0019722">
    <property type="term" value="P:calcium-mediated signaling"/>
    <property type="evidence" value="ECO:0007669"/>
    <property type="project" value="TreeGrafter"/>
</dbReference>
<feature type="domain" description="G-protein coupled receptors family 1 profile" evidence="9">
    <location>
        <begin position="51"/>
        <end position="111"/>
    </location>
</feature>
<dbReference type="GO" id="GO:0060326">
    <property type="term" value="P:cell chemotaxis"/>
    <property type="evidence" value="ECO:0007669"/>
    <property type="project" value="TreeGrafter"/>
</dbReference>
<dbReference type="GO" id="GO:0016493">
    <property type="term" value="F:C-C chemokine receptor activity"/>
    <property type="evidence" value="ECO:0007669"/>
    <property type="project" value="TreeGrafter"/>
</dbReference>
<accession>A0A060YJD9</accession>
<dbReference type="InterPro" id="IPR050119">
    <property type="entry name" value="CCR1-9-like"/>
</dbReference>
<keyword evidence="3 8" id="KW-1133">Transmembrane helix</keyword>
<evidence type="ECO:0000313" key="11">
    <source>
        <dbReference type="Proteomes" id="UP000193380"/>
    </source>
</evidence>
<dbReference type="PRINTS" id="PR00237">
    <property type="entry name" value="GPCRRHODOPSN"/>
</dbReference>
<reference evidence="10" key="2">
    <citation type="submission" date="2014-03" db="EMBL/GenBank/DDBJ databases">
        <authorList>
            <person name="Genoscope - CEA"/>
        </authorList>
    </citation>
    <scope>NUCLEOTIDE SEQUENCE</scope>
</reference>
<keyword evidence="7" id="KW-0807">Transducer</keyword>
<keyword evidence="4" id="KW-0297">G-protein coupled receptor</keyword>
<dbReference type="Gene3D" id="1.20.1070.10">
    <property type="entry name" value="Rhodopsin 7-helix transmembrane proteins"/>
    <property type="match status" value="1"/>
</dbReference>
<dbReference type="SUPFAM" id="SSF81321">
    <property type="entry name" value="Family A G protein-coupled receptor-like"/>
    <property type="match status" value="1"/>
</dbReference>
<name>A0A060YJD9_ONCMY</name>
<evidence type="ECO:0000256" key="7">
    <source>
        <dbReference type="ARBA" id="ARBA00023224"/>
    </source>
</evidence>
<keyword evidence="6" id="KW-0675">Receptor</keyword>
<keyword evidence="5 8" id="KW-0472">Membrane</keyword>
<dbReference type="InterPro" id="IPR000276">
    <property type="entry name" value="GPCR_Rhodpsn"/>
</dbReference>
<comment type="subcellular location">
    <subcellularLocation>
        <location evidence="1">Membrane</location>
    </subcellularLocation>
</comment>
<dbReference type="EMBL" id="FR909319">
    <property type="protein sequence ID" value="CDQ89220.1"/>
    <property type="molecule type" value="Genomic_DNA"/>
</dbReference>
<dbReference type="GO" id="GO:0006955">
    <property type="term" value="P:immune response"/>
    <property type="evidence" value="ECO:0007669"/>
    <property type="project" value="TreeGrafter"/>
</dbReference>
<keyword evidence="2 8" id="KW-0812">Transmembrane</keyword>
<dbReference type="PANTHER" id="PTHR10489:SF922">
    <property type="entry name" value="C-C CHEMOKINE RECEPTOR FAMILY-LIKE-RELATED"/>
    <property type="match status" value="1"/>
</dbReference>
<protein>
    <recommendedName>
        <fullName evidence="9">G-protein coupled receptors family 1 profile domain-containing protein</fullName>
    </recommendedName>
</protein>
<gene>
    <name evidence="10" type="ORF">GSONMT00010890001</name>
</gene>
<evidence type="ECO:0000256" key="4">
    <source>
        <dbReference type="ARBA" id="ARBA00023040"/>
    </source>
</evidence>
<evidence type="ECO:0000256" key="1">
    <source>
        <dbReference type="ARBA" id="ARBA00004370"/>
    </source>
</evidence>
<feature type="transmembrane region" description="Helical" evidence="8">
    <location>
        <begin position="36"/>
        <end position="60"/>
    </location>
</feature>
<dbReference type="InterPro" id="IPR017452">
    <property type="entry name" value="GPCR_Rhodpsn_7TM"/>
</dbReference>
<dbReference type="GO" id="GO:0009897">
    <property type="term" value="C:external side of plasma membrane"/>
    <property type="evidence" value="ECO:0007669"/>
    <property type="project" value="TreeGrafter"/>
</dbReference>
<organism evidence="10 11">
    <name type="scientific">Oncorhynchus mykiss</name>
    <name type="common">Rainbow trout</name>
    <name type="synonym">Salmo gairdneri</name>
    <dbReference type="NCBI Taxonomy" id="8022"/>
    <lineage>
        <taxon>Eukaryota</taxon>
        <taxon>Metazoa</taxon>
        <taxon>Chordata</taxon>
        <taxon>Craniata</taxon>
        <taxon>Vertebrata</taxon>
        <taxon>Euteleostomi</taxon>
        <taxon>Actinopterygii</taxon>
        <taxon>Neopterygii</taxon>
        <taxon>Teleostei</taxon>
        <taxon>Protacanthopterygii</taxon>
        <taxon>Salmoniformes</taxon>
        <taxon>Salmonidae</taxon>
        <taxon>Salmoninae</taxon>
        <taxon>Oncorhynchus</taxon>
    </lineage>
</organism>
<evidence type="ECO:0000256" key="8">
    <source>
        <dbReference type="SAM" id="Phobius"/>
    </source>
</evidence>
<dbReference type="Proteomes" id="UP000193380">
    <property type="component" value="Unassembled WGS sequence"/>
</dbReference>
<dbReference type="PANTHER" id="PTHR10489">
    <property type="entry name" value="CELL ADHESION MOLECULE"/>
    <property type="match status" value="1"/>
</dbReference>